<dbReference type="OrthoDB" id="420884at2759"/>
<evidence type="ECO:0000256" key="7">
    <source>
        <dbReference type="ARBA" id="ARBA00023132"/>
    </source>
</evidence>
<evidence type="ECO:0000256" key="13">
    <source>
        <dbReference type="SAM" id="Coils"/>
    </source>
</evidence>
<keyword evidence="13" id="KW-0175">Coiled coil</keyword>
<name>A0A813RSC7_9BILA</name>
<evidence type="ECO:0000256" key="2">
    <source>
        <dbReference type="ARBA" id="ARBA00011056"/>
    </source>
</evidence>
<evidence type="ECO:0000256" key="9">
    <source>
        <dbReference type="ARBA" id="ARBA00024680"/>
    </source>
</evidence>
<dbReference type="GO" id="GO:0016973">
    <property type="term" value="P:poly(A)+ mRNA export from nucleus"/>
    <property type="evidence" value="ECO:0007669"/>
    <property type="project" value="InterPro"/>
</dbReference>
<keyword evidence="3" id="KW-0813">Transport</keyword>
<keyword evidence="4" id="KW-0509">mRNA transport</keyword>
<dbReference type="PANTHER" id="PTHR12960">
    <property type="entry name" value="GLE-1-RELATED"/>
    <property type="match status" value="1"/>
</dbReference>
<keyword evidence="5" id="KW-0653">Protein transport</keyword>
<evidence type="ECO:0000256" key="12">
    <source>
        <dbReference type="ARBA" id="ARBA00030897"/>
    </source>
</evidence>
<dbReference type="EMBL" id="CAJNOC010000642">
    <property type="protein sequence ID" value="CAF0786394.1"/>
    <property type="molecule type" value="Genomic_DNA"/>
</dbReference>
<dbReference type="GO" id="GO:0005543">
    <property type="term" value="F:phospholipid binding"/>
    <property type="evidence" value="ECO:0007669"/>
    <property type="project" value="TreeGrafter"/>
</dbReference>
<comment type="similarity">
    <text evidence="2">Belongs to the GLE1 family.</text>
</comment>
<dbReference type="GO" id="GO:0000822">
    <property type="term" value="F:inositol hexakisphosphate binding"/>
    <property type="evidence" value="ECO:0007669"/>
    <property type="project" value="TreeGrafter"/>
</dbReference>
<evidence type="ECO:0000256" key="1">
    <source>
        <dbReference type="ARBA" id="ARBA00004567"/>
    </source>
</evidence>
<comment type="caution">
    <text evidence="14">The sequence shown here is derived from an EMBL/GenBank/DDBJ whole genome shotgun (WGS) entry which is preliminary data.</text>
</comment>
<dbReference type="AlphaFoldDB" id="A0A813RSC7"/>
<dbReference type="GO" id="GO:0044614">
    <property type="term" value="C:nuclear pore cytoplasmic filaments"/>
    <property type="evidence" value="ECO:0007669"/>
    <property type="project" value="TreeGrafter"/>
</dbReference>
<evidence type="ECO:0000256" key="5">
    <source>
        <dbReference type="ARBA" id="ARBA00022927"/>
    </source>
</evidence>
<reference evidence="14" key="1">
    <citation type="submission" date="2021-02" db="EMBL/GenBank/DDBJ databases">
        <authorList>
            <person name="Nowell W R."/>
        </authorList>
    </citation>
    <scope>NUCLEOTIDE SEQUENCE</scope>
    <source>
        <strain evidence="14">Ploen Becks lab</strain>
    </source>
</reference>
<feature type="coiled-coil region" evidence="13">
    <location>
        <begin position="299"/>
        <end position="342"/>
    </location>
</feature>
<evidence type="ECO:0000256" key="6">
    <source>
        <dbReference type="ARBA" id="ARBA00023010"/>
    </source>
</evidence>
<keyword evidence="8" id="KW-0539">Nucleus</keyword>
<evidence type="ECO:0000256" key="11">
    <source>
        <dbReference type="ARBA" id="ARBA00029983"/>
    </source>
</evidence>
<dbReference type="Gene3D" id="1.25.40.510">
    <property type="entry name" value="GLE1-like"/>
    <property type="match status" value="1"/>
</dbReference>
<dbReference type="Proteomes" id="UP000663879">
    <property type="component" value="Unassembled WGS sequence"/>
</dbReference>
<organism evidence="14 15">
    <name type="scientific">Brachionus calyciflorus</name>
    <dbReference type="NCBI Taxonomy" id="104777"/>
    <lineage>
        <taxon>Eukaryota</taxon>
        <taxon>Metazoa</taxon>
        <taxon>Spiralia</taxon>
        <taxon>Gnathifera</taxon>
        <taxon>Rotifera</taxon>
        <taxon>Eurotatoria</taxon>
        <taxon>Monogononta</taxon>
        <taxon>Pseudotrocha</taxon>
        <taxon>Ploima</taxon>
        <taxon>Brachionidae</taxon>
        <taxon>Brachionus</taxon>
    </lineage>
</organism>
<evidence type="ECO:0000256" key="10">
    <source>
        <dbReference type="ARBA" id="ARBA00026227"/>
    </source>
</evidence>
<dbReference type="PANTHER" id="PTHR12960:SF0">
    <property type="entry name" value="MRNA EXPORT FACTOR GLE1"/>
    <property type="match status" value="1"/>
</dbReference>
<proteinExistence type="inferred from homology"/>
<gene>
    <name evidence="14" type="ORF">OXX778_LOCUS5740</name>
</gene>
<evidence type="ECO:0000256" key="4">
    <source>
        <dbReference type="ARBA" id="ARBA00022816"/>
    </source>
</evidence>
<evidence type="ECO:0000256" key="3">
    <source>
        <dbReference type="ARBA" id="ARBA00022448"/>
    </source>
</evidence>
<dbReference type="Pfam" id="PF07817">
    <property type="entry name" value="GLE1"/>
    <property type="match status" value="2"/>
</dbReference>
<dbReference type="GO" id="GO:0031369">
    <property type="term" value="F:translation initiation factor binding"/>
    <property type="evidence" value="ECO:0007669"/>
    <property type="project" value="TreeGrafter"/>
</dbReference>
<dbReference type="InterPro" id="IPR012476">
    <property type="entry name" value="GLE1"/>
</dbReference>
<evidence type="ECO:0000313" key="14">
    <source>
        <dbReference type="EMBL" id="CAF0786394.1"/>
    </source>
</evidence>
<dbReference type="GO" id="GO:0015031">
    <property type="term" value="P:protein transport"/>
    <property type="evidence" value="ECO:0007669"/>
    <property type="project" value="UniProtKB-KW"/>
</dbReference>
<comment type="subcellular location">
    <subcellularLocation>
        <location evidence="1">Nucleus</location>
        <location evidence="1">Nuclear pore complex</location>
    </subcellularLocation>
</comment>
<dbReference type="InterPro" id="IPR038506">
    <property type="entry name" value="GLE1-like_sf"/>
</dbReference>
<evidence type="ECO:0000256" key="8">
    <source>
        <dbReference type="ARBA" id="ARBA00023242"/>
    </source>
</evidence>
<sequence length="817" mass="96353">MIFDTIESVLKSPLDESQKETIKHTLKKCKHSRLSYNKIEISTKSEREVLAEIEKINCSFENERKSISKPVEELKSIKDTDSNKDILENIILSENNGKDIEEIIIGKEPEAIKSPSHFYLRDVILSPEEKRYIDTQDQNRRKLFEKTKKFAELKSNQKKENEPESLINLKKQQQILKEESLKYMNQSIKKIEKDTTDSIGRKEQKENLPKIGKPFQNHGDVINETELRETEERLHKLVERFKSLSHKCKTQDFEDNTFERTIQKSIEDIDLRKKSANVKNLSQLKAIEAKYSKIATKSNEDIEDAIVAKQRAKKEEEEKRIKRELENKIKKVELEKKFINNLNEFKRIFQQLKADNEKQDLNLESKSCFIQTLSTNNLMLEANHLKNSIENFINQIDDELKRIEKYLTQNFVDNLTEKLSEDITKNLRDNCLDFKNQNEEIEKKLNQIELDVQKSLNELIQTKKAKEQFELERQRLKEAKELEEKLAEKAYKEKLEKEAELKRQQKQEEEKKKLESVTRVQNVEQNNKAGINSVTLINYEKIKNFFDQLRRETEEALNVREFKMYKFELQKAINFPLNSLLEDKNSDEARRIFDEKIITLVRLLSGQNCTITSTLTVSASKHPKAIDFCLVYLARKLVEKGEETVASRPETAFQYSRVIVEVLKNNPKFETILMGQLQERCPYIVPYYKPRENGQTDEQYFESLGYKLMEGKIEEDVHFHWRCFTIKKAWQFLADVLNMTPRPEITAEMLTVFFKCTGYQLQNVYGKQFSKLVITFQTDYLKLIKSIKSDKQSEAAVWSILDEFLKNGKFSEWKKPN</sequence>
<protein>
    <recommendedName>
        <fullName evidence="10">mRNA export factor GLE1</fullName>
    </recommendedName>
    <alternativeName>
        <fullName evidence="12">GLE1 RNA export mediator</fullName>
    </alternativeName>
    <alternativeName>
        <fullName evidence="11">Nucleoporin GLE1</fullName>
    </alternativeName>
</protein>
<keyword evidence="7" id="KW-0906">Nuclear pore complex</keyword>
<accession>A0A813RSC7</accession>
<evidence type="ECO:0000313" key="15">
    <source>
        <dbReference type="Proteomes" id="UP000663879"/>
    </source>
</evidence>
<keyword evidence="6" id="KW-0811">Translocation</keyword>
<feature type="coiled-coil region" evidence="13">
    <location>
        <begin position="382"/>
        <end position="517"/>
    </location>
</feature>
<dbReference type="GO" id="GO:0005737">
    <property type="term" value="C:cytoplasm"/>
    <property type="evidence" value="ECO:0007669"/>
    <property type="project" value="TreeGrafter"/>
</dbReference>
<keyword evidence="15" id="KW-1185">Reference proteome</keyword>
<comment type="function">
    <text evidence="9">Required for the export of mRNAs containing poly(A) tails from the nucleus into the cytoplasm. May be involved in the terminal step of the mRNA transport through the nuclear pore complex (NPC).</text>
</comment>